<keyword evidence="3" id="KW-1185">Reference proteome</keyword>
<feature type="domain" description="F-box" evidence="2">
    <location>
        <begin position="2"/>
        <end position="38"/>
    </location>
</feature>
<evidence type="ECO:0000313" key="3">
    <source>
        <dbReference type="Proteomes" id="UP000228380"/>
    </source>
</evidence>
<evidence type="ECO:0000259" key="2">
    <source>
        <dbReference type="PROSITE" id="PS50181"/>
    </source>
</evidence>
<evidence type="ECO:0000256" key="1">
    <source>
        <dbReference type="SAM" id="SignalP"/>
    </source>
</evidence>
<dbReference type="InterPro" id="IPR032675">
    <property type="entry name" value="LRR_dom_sf"/>
</dbReference>
<dbReference type="InterPro" id="IPR053772">
    <property type="entry name" value="At1g61320/At1g61330-like"/>
</dbReference>
<dbReference type="Gene3D" id="1.20.1280.50">
    <property type="match status" value="1"/>
</dbReference>
<dbReference type="PANTHER" id="PTHR34145">
    <property type="entry name" value="OS02G0105600 PROTEIN"/>
    <property type="match status" value="1"/>
</dbReference>
<dbReference type="Gene3D" id="3.80.10.10">
    <property type="entry name" value="Ribonuclease Inhibitor"/>
    <property type="match status" value="1"/>
</dbReference>
<dbReference type="KEGG" id="pda:103698306"/>
<dbReference type="SUPFAM" id="SSF81383">
    <property type="entry name" value="F-box domain"/>
    <property type="match status" value="1"/>
</dbReference>
<dbReference type="InterPro" id="IPR036047">
    <property type="entry name" value="F-box-like_dom_sf"/>
</dbReference>
<accession>A0A8B7MSM1</accession>
<dbReference type="SUPFAM" id="SSF52047">
    <property type="entry name" value="RNI-like"/>
    <property type="match status" value="1"/>
</dbReference>
<dbReference type="PANTHER" id="PTHR34145:SF28">
    <property type="entry name" value="F-BOX DOMAIN-CONTAINING PROTEIN"/>
    <property type="match status" value="1"/>
</dbReference>
<feature type="signal peptide" evidence="1">
    <location>
        <begin position="1"/>
        <end position="25"/>
    </location>
</feature>
<dbReference type="SMART" id="SM00256">
    <property type="entry name" value="FBOX"/>
    <property type="match status" value="1"/>
</dbReference>
<protein>
    <submittedName>
        <fullName evidence="4">F-box protein At1g49610</fullName>
    </submittedName>
</protein>
<organism evidence="3 4">
    <name type="scientific">Phoenix dactylifera</name>
    <name type="common">Date palm</name>
    <dbReference type="NCBI Taxonomy" id="42345"/>
    <lineage>
        <taxon>Eukaryota</taxon>
        <taxon>Viridiplantae</taxon>
        <taxon>Streptophyta</taxon>
        <taxon>Embryophyta</taxon>
        <taxon>Tracheophyta</taxon>
        <taxon>Spermatophyta</taxon>
        <taxon>Magnoliopsida</taxon>
        <taxon>Liliopsida</taxon>
        <taxon>Arecaceae</taxon>
        <taxon>Coryphoideae</taxon>
        <taxon>Phoeniceae</taxon>
        <taxon>Phoenix</taxon>
    </lineage>
</organism>
<proteinExistence type="predicted"/>
<dbReference type="Pfam" id="PF00646">
    <property type="entry name" value="F-box"/>
    <property type="match status" value="1"/>
</dbReference>
<reference evidence="3" key="1">
    <citation type="journal article" date="2019" name="Nat. Commun.">
        <title>Genome-wide association mapping of date palm fruit traits.</title>
        <authorList>
            <person name="Hazzouri K.M."/>
            <person name="Gros-Balthazard M."/>
            <person name="Flowers J.M."/>
            <person name="Copetti D."/>
            <person name="Lemansour A."/>
            <person name="Lebrun M."/>
            <person name="Masmoudi K."/>
            <person name="Ferrand S."/>
            <person name="Dhar M.I."/>
            <person name="Fresquez Z.A."/>
            <person name="Rosas U."/>
            <person name="Zhang J."/>
            <person name="Talag J."/>
            <person name="Lee S."/>
            <person name="Kudrna D."/>
            <person name="Powell R.F."/>
            <person name="Leitch I.J."/>
            <person name="Krueger R.R."/>
            <person name="Wing R.A."/>
            <person name="Amiri K.M.A."/>
            <person name="Purugganan M.D."/>
        </authorList>
    </citation>
    <scope>NUCLEOTIDE SEQUENCE [LARGE SCALE GENOMIC DNA]</scope>
    <source>
        <strain evidence="3">cv. Khalas</strain>
    </source>
</reference>
<dbReference type="RefSeq" id="XP_017696356.2">
    <property type="nucleotide sequence ID" value="XM_017840867.3"/>
</dbReference>
<feature type="chain" id="PRO_5034998432" evidence="1">
    <location>
        <begin position="26"/>
        <end position="468"/>
    </location>
</feature>
<keyword evidence="1" id="KW-0732">Signal</keyword>
<dbReference type="PROSITE" id="PS50181">
    <property type="entry name" value="FBOX"/>
    <property type="match status" value="1"/>
</dbReference>
<dbReference type="AlphaFoldDB" id="A0A8B7MSM1"/>
<dbReference type="OrthoDB" id="778457at2759"/>
<dbReference type="InterPro" id="IPR001810">
    <property type="entry name" value="F-box_dom"/>
</dbReference>
<evidence type="ECO:0000313" key="4">
    <source>
        <dbReference type="RefSeq" id="XP_017696356.2"/>
    </source>
</evidence>
<gene>
    <name evidence="4" type="primary">LOC103698306</name>
</gene>
<dbReference type="Pfam" id="PF23622">
    <property type="entry name" value="LRR_At1g61320_AtMIF1"/>
    <property type="match status" value="1"/>
</dbReference>
<reference evidence="4" key="2">
    <citation type="submission" date="2025-08" db="UniProtKB">
        <authorList>
            <consortium name="RefSeq"/>
        </authorList>
    </citation>
    <scope>IDENTIFICATION</scope>
    <source>
        <tissue evidence="4">Young leaves</tissue>
    </source>
</reference>
<sequence>MEDRLSILPESLLLTILSLLPTKEAVRTSVLSKRWRNLWTYIVNLNFDVSLLPPQLHYKKTYLDRLRRELRYVKKQRRADLFIAIVSQFMRAHRSTKLDTLKIGFCLFSDHSNSIDEWISTAIAADVENLELDLEADMIYITEDEVAPYEFPLHFLANQSVKCLKLLRLVRCDLRGADFIGFRALTSLHLEILTLVDEQLENLLSHCVHLEKLRLIKCSKLVTLKITCSIVHLKYLMVFGCFDLKKVELQSESLESFVYGTRTIPITSQKAPNLVKCYLRQDNGSFIRLAVTSVPYQFPHLQKLMLDVRLVANIGILPDVPAMFTSLKHLILSVEMDINNVVSWITRFLKAAPLLQKLELHRSQIFQPYEGKRIQEPLKCTHNHLETVEISGLGRHWIVEEIVAILLDIASKLRVLTFRRQWTEKDHETWETERDYEFQRYAVLRRQDVLMQLAGLLAGSADCKITIL</sequence>
<dbReference type="GeneID" id="103698306"/>
<dbReference type="Proteomes" id="UP000228380">
    <property type="component" value="Chromosome 6"/>
</dbReference>
<name>A0A8B7MSM1_PHODC</name>
<dbReference type="InterPro" id="IPR055357">
    <property type="entry name" value="LRR_At1g61320_AtMIF1"/>
</dbReference>